<dbReference type="SUPFAM" id="SSF55781">
    <property type="entry name" value="GAF domain-like"/>
    <property type="match status" value="1"/>
</dbReference>
<dbReference type="AlphaFoldDB" id="E1QEI4"/>
<dbReference type="SUPFAM" id="SSF47384">
    <property type="entry name" value="Homodimeric domain of signal transducing histidine kinase"/>
    <property type="match status" value="1"/>
</dbReference>
<evidence type="ECO:0000256" key="1">
    <source>
        <dbReference type="ARBA" id="ARBA00000085"/>
    </source>
</evidence>
<gene>
    <name evidence="5" type="ordered locus">Deba_0598</name>
</gene>
<keyword evidence="6" id="KW-1185">Reference proteome</keyword>
<dbReference type="Gene3D" id="3.30.565.10">
    <property type="entry name" value="Histidine kinase-like ATPase, C-terminal domain"/>
    <property type="match status" value="1"/>
</dbReference>
<dbReference type="InterPro" id="IPR003661">
    <property type="entry name" value="HisK_dim/P_dom"/>
</dbReference>
<dbReference type="InterPro" id="IPR036097">
    <property type="entry name" value="HisK_dim/P_sf"/>
</dbReference>
<keyword evidence="5" id="KW-0808">Transferase</keyword>
<dbReference type="Pfam" id="PF00512">
    <property type="entry name" value="HisKA"/>
    <property type="match status" value="1"/>
</dbReference>
<dbReference type="InterPro" id="IPR003594">
    <property type="entry name" value="HATPase_dom"/>
</dbReference>
<dbReference type="GO" id="GO:0000155">
    <property type="term" value="F:phosphorelay sensor kinase activity"/>
    <property type="evidence" value="ECO:0007669"/>
    <property type="project" value="InterPro"/>
</dbReference>
<organism evidence="5 6">
    <name type="scientific">Desulfarculus baarsii (strain ATCC 33931 / DSM 2075 / LMG 7858 / VKM B-1802 / 2st14)</name>
    <dbReference type="NCBI Taxonomy" id="644282"/>
    <lineage>
        <taxon>Bacteria</taxon>
        <taxon>Pseudomonadati</taxon>
        <taxon>Thermodesulfobacteriota</taxon>
        <taxon>Desulfarculia</taxon>
        <taxon>Desulfarculales</taxon>
        <taxon>Desulfarculaceae</taxon>
        <taxon>Desulfarculus</taxon>
    </lineage>
</organism>
<evidence type="ECO:0000256" key="2">
    <source>
        <dbReference type="ARBA" id="ARBA00012438"/>
    </source>
</evidence>
<dbReference type="RefSeq" id="WP_013257425.1">
    <property type="nucleotide sequence ID" value="NC_014365.1"/>
</dbReference>
<dbReference type="Gene3D" id="1.10.287.130">
    <property type="match status" value="1"/>
</dbReference>
<dbReference type="Pfam" id="PF01590">
    <property type="entry name" value="GAF"/>
    <property type="match status" value="1"/>
</dbReference>
<dbReference type="Proteomes" id="UP000009047">
    <property type="component" value="Chromosome"/>
</dbReference>
<dbReference type="InterPro" id="IPR029016">
    <property type="entry name" value="GAF-like_dom_sf"/>
</dbReference>
<dbReference type="OrthoDB" id="5470630at2"/>
<dbReference type="PANTHER" id="PTHR43547">
    <property type="entry name" value="TWO-COMPONENT HISTIDINE KINASE"/>
    <property type="match status" value="1"/>
</dbReference>
<evidence type="ECO:0000313" key="5">
    <source>
        <dbReference type="EMBL" id="ADK83970.1"/>
    </source>
</evidence>
<dbReference type="Pfam" id="PF02518">
    <property type="entry name" value="HATPase_c"/>
    <property type="match status" value="1"/>
</dbReference>
<dbReference type="InterPro" id="IPR005467">
    <property type="entry name" value="His_kinase_dom"/>
</dbReference>
<dbReference type="HOGENOM" id="CLU_661786_0_0_7"/>
<dbReference type="PRINTS" id="PR00344">
    <property type="entry name" value="BCTRLSENSOR"/>
</dbReference>
<keyword evidence="5" id="KW-0418">Kinase</keyword>
<evidence type="ECO:0000313" key="6">
    <source>
        <dbReference type="Proteomes" id="UP000009047"/>
    </source>
</evidence>
<dbReference type="InterPro" id="IPR003018">
    <property type="entry name" value="GAF"/>
</dbReference>
<dbReference type="PANTHER" id="PTHR43547:SF2">
    <property type="entry name" value="HYBRID SIGNAL TRANSDUCTION HISTIDINE KINASE C"/>
    <property type="match status" value="1"/>
</dbReference>
<reference evidence="5 6" key="1">
    <citation type="journal article" date="2010" name="Stand. Genomic Sci.">
        <title>Complete genome sequence of Desulfarculus baarsii type strain (2st14).</title>
        <authorList>
            <person name="Sun H."/>
            <person name="Spring S."/>
            <person name="Lapidus A."/>
            <person name="Davenport K."/>
            <person name="Del Rio T.G."/>
            <person name="Tice H."/>
            <person name="Nolan M."/>
            <person name="Copeland A."/>
            <person name="Cheng J.F."/>
            <person name="Lucas S."/>
            <person name="Tapia R."/>
            <person name="Goodwin L."/>
            <person name="Pitluck S."/>
            <person name="Ivanova N."/>
            <person name="Pagani I."/>
            <person name="Mavromatis K."/>
            <person name="Ovchinnikova G."/>
            <person name="Pati A."/>
            <person name="Chen A."/>
            <person name="Palaniappan K."/>
            <person name="Hauser L."/>
            <person name="Chang Y.J."/>
            <person name="Jeffries C.D."/>
            <person name="Detter J.C."/>
            <person name="Han C."/>
            <person name="Rohde M."/>
            <person name="Brambilla E."/>
            <person name="Goker M."/>
            <person name="Woyke T."/>
            <person name="Bristow J."/>
            <person name="Eisen J.A."/>
            <person name="Markowitz V."/>
            <person name="Hugenholtz P."/>
            <person name="Kyrpides N.C."/>
            <person name="Klenk H.P."/>
            <person name="Land M."/>
        </authorList>
    </citation>
    <scope>NUCLEOTIDE SEQUENCE [LARGE SCALE GENOMIC DNA]</scope>
    <source>
        <strain evidence="6">ATCC 33931 / DSM 2075 / LMG 7858 / VKM B-1802 / 2st14</strain>
    </source>
</reference>
<dbReference type="eggNOG" id="COG2205">
    <property type="taxonomic scope" value="Bacteria"/>
</dbReference>
<dbReference type="SMART" id="SM00387">
    <property type="entry name" value="HATPase_c"/>
    <property type="match status" value="1"/>
</dbReference>
<dbReference type="InterPro" id="IPR036890">
    <property type="entry name" value="HATPase_C_sf"/>
</dbReference>
<dbReference type="SUPFAM" id="SSF55874">
    <property type="entry name" value="ATPase domain of HSP90 chaperone/DNA topoisomerase II/histidine kinase"/>
    <property type="match status" value="1"/>
</dbReference>
<dbReference type="Gene3D" id="3.30.450.40">
    <property type="match status" value="1"/>
</dbReference>
<evidence type="ECO:0000259" key="4">
    <source>
        <dbReference type="PROSITE" id="PS50109"/>
    </source>
</evidence>
<dbReference type="InterPro" id="IPR004358">
    <property type="entry name" value="Sig_transdc_His_kin-like_C"/>
</dbReference>
<keyword evidence="3" id="KW-0597">Phosphoprotein</keyword>
<dbReference type="EC" id="2.7.13.3" evidence="2"/>
<comment type="catalytic activity">
    <reaction evidence="1">
        <text>ATP + protein L-histidine = ADP + protein N-phospho-L-histidine.</text>
        <dbReference type="EC" id="2.7.13.3"/>
    </reaction>
</comment>
<dbReference type="SMART" id="SM00065">
    <property type="entry name" value="GAF"/>
    <property type="match status" value="1"/>
</dbReference>
<name>E1QEI4_DESB2</name>
<dbReference type="CDD" id="cd00082">
    <property type="entry name" value="HisKA"/>
    <property type="match status" value="1"/>
</dbReference>
<dbReference type="EMBL" id="CP002085">
    <property type="protein sequence ID" value="ADK83970.1"/>
    <property type="molecule type" value="Genomic_DNA"/>
</dbReference>
<dbReference type="SMART" id="SM00388">
    <property type="entry name" value="HisKA"/>
    <property type="match status" value="1"/>
</dbReference>
<dbReference type="KEGG" id="dbr:Deba_0598"/>
<protein>
    <recommendedName>
        <fullName evidence="2">histidine kinase</fullName>
        <ecNumber evidence="2">2.7.13.3</ecNumber>
    </recommendedName>
</protein>
<dbReference type="STRING" id="644282.Deba_0598"/>
<accession>E1QEI4</accession>
<evidence type="ECO:0000256" key="3">
    <source>
        <dbReference type="ARBA" id="ARBA00022553"/>
    </source>
</evidence>
<proteinExistence type="predicted"/>
<sequence>MPDSSDATAHAREDGKKLRSLLELTRVLAQAELDLGTRLQELVKVLARLAKAEKCSLMLAEGGRLEVRAATNRGLVGLQTPTEQLAVSTEVLRSGKAVCLANIAESPFAALGRHGDASSYRTGSFMCLPLKDDGVSIGVLNLSDKRGQPHFDDDDLFLAQAMADQVAVLISFSAMHQRLDQAYQDLRRSQRAKEELMNMLFHDMKAPLTALKEVLRLLAADKLAPQERGRYLALAGLDTEQLWRRVSNLLDLGRMEDGQMPLRPVPLRPAQLAAEVMDALSSVAGFYGVSARLLAQADPEIVADEDLTERILQNILVNALKFSAPENGGGGQIEVRVDADERFALIEVRDSGPGVDPALGRDIFQRYAHGGGAGSSGLGLYFCRRAAWLLGGEIALRNTPGGACFVISLPLEGGR</sequence>
<feature type="domain" description="Histidine kinase" evidence="4">
    <location>
        <begin position="199"/>
        <end position="413"/>
    </location>
</feature>
<dbReference type="PROSITE" id="PS50109">
    <property type="entry name" value="HIS_KIN"/>
    <property type="match status" value="1"/>
</dbReference>